<dbReference type="Gene3D" id="3.40.50.720">
    <property type="entry name" value="NAD(P)-binding Rossmann-like Domain"/>
    <property type="match status" value="1"/>
</dbReference>
<dbReference type="AlphaFoldDB" id="A0A1Z4VUA8"/>
<dbReference type="Pfam" id="PF00899">
    <property type="entry name" value="ThiF"/>
    <property type="match status" value="1"/>
</dbReference>
<gene>
    <name evidence="15" type="ORF">FOKN1_2841</name>
</gene>
<dbReference type="CDD" id="cd00757">
    <property type="entry name" value="ThiF_MoeB_HesA_family"/>
    <property type="match status" value="1"/>
</dbReference>
<dbReference type="OrthoDB" id="9804286at2"/>
<dbReference type="PANTHER" id="PTHR10953:SF102">
    <property type="entry name" value="ADENYLYLTRANSFERASE AND SULFURTRANSFERASE MOCS3"/>
    <property type="match status" value="1"/>
</dbReference>
<dbReference type="GO" id="GO:0008641">
    <property type="term" value="F:ubiquitin-like modifier activating enzyme activity"/>
    <property type="evidence" value="ECO:0007669"/>
    <property type="project" value="InterPro"/>
</dbReference>
<keyword evidence="16" id="KW-1185">Reference proteome</keyword>
<comment type="subunit">
    <text evidence="8">Homodimer. Forms a stable heterotetrameric complex of 2 MoeB and 2 MoaD during adenylation of MoaD.</text>
</comment>
<dbReference type="InterPro" id="IPR000594">
    <property type="entry name" value="ThiF_NAD_FAD-bd"/>
</dbReference>
<protein>
    <recommendedName>
        <fullName evidence="10">Molybdopterin-synthase adenylyltransferase</fullName>
        <ecNumber evidence="9">2.7.7.80</ecNumber>
    </recommendedName>
    <alternativeName>
        <fullName evidence="13">MoaD protein adenylase</fullName>
    </alternativeName>
    <alternativeName>
        <fullName evidence="11">Molybdopterin-converting factor subunit 1 adenylase</fullName>
    </alternativeName>
    <alternativeName>
        <fullName evidence="12">Sulfur carrier protein MoaD adenylyltransferase</fullName>
    </alternativeName>
</protein>
<comment type="similarity">
    <text evidence="2">Belongs to the HesA/MoeB/ThiF family.</text>
</comment>
<organism evidence="15 16">
    <name type="scientific">Thiohalobacter thiocyanaticus</name>
    <dbReference type="NCBI Taxonomy" id="585455"/>
    <lineage>
        <taxon>Bacteria</taxon>
        <taxon>Pseudomonadati</taxon>
        <taxon>Pseudomonadota</taxon>
        <taxon>Gammaproteobacteria</taxon>
        <taxon>Thiohalobacterales</taxon>
        <taxon>Thiohalobacteraceae</taxon>
        <taxon>Thiohalobacter</taxon>
    </lineage>
</organism>
<dbReference type="InterPro" id="IPR035985">
    <property type="entry name" value="Ubiquitin-activating_enz"/>
</dbReference>
<keyword evidence="3" id="KW-0808">Transferase</keyword>
<evidence type="ECO:0000313" key="15">
    <source>
        <dbReference type="EMBL" id="BAZ95199.1"/>
    </source>
</evidence>
<evidence type="ECO:0000256" key="5">
    <source>
        <dbReference type="ARBA" id="ARBA00022840"/>
    </source>
</evidence>
<dbReference type="KEGG" id="ttc:FOKN1_2841"/>
<evidence type="ECO:0000256" key="12">
    <source>
        <dbReference type="ARBA" id="ARBA00075328"/>
    </source>
</evidence>
<dbReference type="FunFam" id="3.40.50.720:FF:000033">
    <property type="entry name" value="Adenylyltransferase and sulfurtransferase MOCS3"/>
    <property type="match status" value="1"/>
</dbReference>
<name>A0A1Z4VUA8_9GAMM</name>
<dbReference type="GO" id="GO:0004792">
    <property type="term" value="F:thiosulfate-cyanide sulfurtransferase activity"/>
    <property type="evidence" value="ECO:0007669"/>
    <property type="project" value="TreeGrafter"/>
</dbReference>
<comment type="catalytic activity">
    <reaction evidence="6">
        <text>[molybdopterin-synthase sulfur-carrier protein]-C-terminal Gly-Gly + ATP + H(+) = [molybdopterin-synthase sulfur-carrier protein]-C-terminal Gly-Gly-AMP + diphosphate</text>
        <dbReference type="Rhea" id="RHEA:43616"/>
        <dbReference type="Rhea" id="RHEA-COMP:12159"/>
        <dbReference type="Rhea" id="RHEA-COMP:12202"/>
        <dbReference type="ChEBI" id="CHEBI:15378"/>
        <dbReference type="ChEBI" id="CHEBI:30616"/>
        <dbReference type="ChEBI" id="CHEBI:33019"/>
        <dbReference type="ChEBI" id="CHEBI:90618"/>
        <dbReference type="ChEBI" id="CHEBI:90778"/>
        <dbReference type="EC" id="2.7.7.80"/>
    </reaction>
</comment>
<evidence type="ECO:0000256" key="1">
    <source>
        <dbReference type="ARBA" id="ARBA00005046"/>
    </source>
</evidence>
<dbReference type="GO" id="GO:0061605">
    <property type="term" value="F:molybdopterin-synthase adenylyltransferase activity"/>
    <property type="evidence" value="ECO:0007669"/>
    <property type="project" value="UniProtKB-EC"/>
</dbReference>
<dbReference type="GO" id="GO:0008146">
    <property type="term" value="F:sulfotransferase activity"/>
    <property type="evidence" value="ECO:0007669"/>
    <property type="project" value="TreeGrafter"/>
</dbReference>
<dbReference type="NCBIfam" id="NF004281">
    <property type="entry name" value="PRK05690.1"/>
    <property type="match status" value="1"/>
</dbReference>
<evidence type="ECO:0000256" key="8">
    <source>
        <dbReference type="ARBA" id="ARBA00063809"/>
    </source>
</evidence>
<evidence type="ECO:0000256" key="11">
    <source>
        <dbReference type="ARBA" id="ARBA00075110"/>
    </source>
</evidence>
<keyword evidence="4" id="KW-0547">Nucleotide-binding</keyword>
<proteinExistence type="inferred from homology"/>
<feature type="domain" description="THIF-type NAD/FAD binding fold" evidence="14">
    <location>
        <begin position="9"/>
        <end position="244"/>
    </location>
</feature>
<reference evidence="15 16" key="1">
    <citation type="submission" date="2017-05" db="EMBL/GenBank/DDBJ databases">
        <title>Thiocyanate degradation by Thiohalobacter thiocyanaticus FOKN1.</title>
        <authorList>
            <person name="Oshiki M."/>
            <person name="Fukushima T."/>
            <person name="Kawano S."/>
            <person name="Nakagawa J."/>
        </authorList>
    </citation>
    <scope>NUCLEOTIDE SEQUENCE [LARGE SCALE GENOMIC DNA]</scope>
    <source>
        <strain evidence="15 16">FOKN1</strain>
    </source>
</reference>
<evidence type="ECO:0000259" key="14">
    <source>
        <dbReference type="Pfam" id="PF00899"/>
    </source>
</evidence>
<evidence type="ECO:0000256" key="7">
    <source>
        <dbReference type="ARBA" id="ARBA00055169"/>
    </source>
</evidence>
<dbReference type="SUPFAM" id="SSF69572">
    <property type="entry name" value="Activating enzymes of the ubiquitin-like proteins"/>
    <property type="match status" value="1"/>
</dbReference>
<dbReference type="EMBL" id="AP018052">
    <property type="protein sequence ID" value="BAZ95199.1"/>
    <property type="molecule type" value="Genomic_DNA"/>
</dbReference>
<dbReference type="EC" id="2.7.7.80" evidence="9"/>
<dbReference type="Proteomes" id="UP000218765">
    <property type="component" value="Chromosome"/>
</dbReference>
<evidence type="ECO:0000256" key="3">
    <source>
        <dbReference type="ARBA" id="ARBA00022679"/>
    </source>
</evidence>
<sequence>MNDDQLLRYSRQIMLPDFGVEAQQRLNDAHVLIIGAGGLGSPAALYLAAAGVGRLTIADPDRVDVSNLQRQILHGQRDLDRPKVDSARERLADINPDTRVVPIAERLEDAALQAAVAAADLVVDASDNFATRFAVNAACWQAGRALVSGAAIRYEGQLSVFRGDLAAGPCYQCLYRDGTEAEQTCAENGILAPIVGIIGSLQALEAIKVLTGLGEPLDGRLLILDGRSLELRTLKLHPDPDCPVCSGTRVQTPAHPAGTG</sequence>
<comment type="pathway">
    <text evidence="1">Cofactor biosynthesis; molybdopterin biosynthesis.</text>
</comment>
<dbReference type="InterPro" id="IPR045886">
    <property type="entry name" value="ThiF/MoeB/HesA"/>
</dbReference>
<keyword evidence="5" id="KW-0067">ATP-binding</keyword>
<dbReference type="RefSeq" id="WP_096367209.1">
    <property type="nucleotide sequence ID" value="NZ_AP018052.1"/>
</dbReference>
<dbReference type="GO" id="GO:0005524">
    <property type="term" value="F:ATP binding"/>
    <property type="evidence" value="ECO:0007669"/>
    <property type="project" value="UniProtKB-KW"/>
</dbReference>
<evidence type="ECO:0000256" key="4">
    <source>
        <dbReference type="ARBA" id="ARBA00022741"/>
    </source>
</evidence>
<dbReference type="PANTHER" id="PTHR10953">
    <property type="entry name" value="UBIQUITIN-ACTIVATING ENZYME E1"/>
    <property type="match status" value="1"/>
</dbReference>
<evidence type="ECO:0000256" key="9">
    <source>
        <dbReference type="ARBA" id="ARBA00066884"/>
    </source>
</evidence>
<comment type="function">
    <text evidence="7">Catalyzes the adenylation by ATP of the carboxyl group of the C-terminal glycine of sulfur carrier protein MoaD.</text>
</comment>
<dbReference type="GO" id="GO:0005829">
    <property type="term" value="C:cytosol"/>
    <property type="evidence" value="ECO:0007669"/>
    <property type="project" value="TreeGrafter"/>
</dbReference>
<evidence type="ECO:0000256" key="2">
    <source>
        <dbReference type="ARBA" id="ARBA00009919"/>
    </source>
</evidence>
<evidence type="ECO:0000256" key="13">
    <source>
        <dbReference type="ARBA" id="ARBA00078531"/>
    </source>
</evidence>
<evidence type="ECO:0000313" key="16">
    <source>
        <dbReference type="Proteomes" id="UP000218765"/>
    </source>
</evidence>
<evidence type="ECO:0000256" key="10">
    <source>
        <dbReference type="ARBA" id="ARBA00073635"/>
    </source>
</evidence>
<evidence type="ECO:0000256" key="6">
    <source>
        <dbReference type="ARBA" id="ARBA00052218"/>
    </source>
</evidence>
<accession>A0A1Z4VUA8</accession>